<proteinExistence type="predicted"/>
<sequence>MRNDTRLVYAKFEKQIAMLNHVGDISKTFSVDPSVQQKLEERVQLSSLFLSKVNMPGVTEQEGEKLGLGLSGTIAGRTNTKKGPRKPRDISDLSSGRYRCVQTNFDTGIGYNKIDMWAKFPDFQARLRNMIVNQQALDRIMIGLNGVSAAEETDREKFPLLQDVNKGWLQQYRDNAPAHVMAEGKKAGSGKITVGATTVRAQDGTVKKVEVGDYLNLDALVFDAVNNLIHPQFRENPQLVVITSSELLADKYFPKINKDHAPTEEMAMDMLISQKRVGGISAVTVPFFPKGAVMITPLSNLSLYWQIGGRRRHVKEEPDYNQIANYESSNDAYAVEVYEAGCLIENIELLPSERTEAQGGG</sequence>
<dbReference type="AlphaFoldDB" id="A0A3S8ZPX8"/>
<dbReference type="Pfam" id="PF05125">
    <property type="entry name" value="Phage_cap_P2"/>
    <property type="match status" value="1"/>
</dbReference>
<evidence type="ECO:0000313" key="3">
    <source>
        <dbReference type="Proteomes" id="UP000282438"/>
    </source>
</evidence>
<dbReference type="Proteomes" id="UP000282438">
    <property type="component" value="Chromosome"/>
</dbReference>
<protein>
    <submittedName>
        <fullName evidence="2">Phage major capsid protein, P2 family</fullName>
    </submittedName>
</protein>
<evidence type="ECO:0000256" key="1">
    <source>
        <dbReference type="SAM" id="MobiDB-lite"/>
    </source>
</evidence>
<dbReference type="EMBL" id="CP034433">
    <property type="protein sequence ID" value="AZN35540.1"/>
    <property type="molecule type" value="Genomic_DNA"/>
</dbReference>
<dbReference type="RefSeq" id="WP_125971507.1">
    <property type="nucleotide sequence ID" value="NZ_CP034433.1"/>
</dbReference>
<dbReference type="InterPro" id="IPR006441">
    <property type="entry name" value="Phage_P2_GpN"/>
</dbReference>
<dbReference type="NCBIfam" id="TIGR01551">
    <property type="entry name" value="major_capsid_P2"/>
    <property type="match status" value="1"/>
</dbReference>
<feature type="region of interest" description="Disordered" evidence="1">
    <location>
        <begin position="70"/>
        <end position="93"/>
    </location>
</feature>
<accession>A0A3S8ZPX8</accession>
<organism evidence="2 3">
    <name type="scientific">Iodobacter ciconiae</name>
    <dbReference type="NCBI Taxonomy" id="2496266"/>
    <lineage>
        <taxon>Bacteria</taxon>
        <taxon>Pseudomonadati</taxon>
        <taxon>Pseudomonadota</taxon>
        <taxon>Betaproteobacteria</taxon>
        <taxon>Neisseriales</taxon>
        <taxon>Chitinibacteraceae</taxon>
        <taxon>Iodobacter</taxon>
    </lineage>
</organism>
<name>A0A3S8ZPX8_9NEIS</name>
<reference evidence="2 3" key="1">
    <citation type="submission" date="2018-12" db="EMBL/GenBank/DDBJ databases">
        <title>Complete genome sequence of Iodobacter sp. H11R3.</title>
        <authorList>
            <person name="Bae J.-W."/>
        </authorList>
    </citation>
    <scope>NUCLEOTIDE SEQUENCE [LARGE SCALE GENOMIC DNA]</scope>
    <source>
        <strain evidence="2 3">H11R3</strain>
    </source>
</reference>
<gene>
    <name evidence="2" type="ORF">EJO50_02980</name>
</gene>
<dbReference type="KEGG" id="iod:EJO50_02980"/>
<keyword evidence="3" id="KW-1185">Reference proteome</keyword>
<dbReference type="OrthoDB" id="5464529at2"/>
<evidence type="ECO:0000313" key="2">
    <source>
        <dbReference type="EMBL" id="AZN35540.1"/>
    </source>
</evidence>